<dbReference type="AlphaFoldDB" id="A0A381WQN4"/>
<evidence type="ECO:0000313" key="1">
    <source>
        <dbReference type="EMBL" id="SVA54829.1"/>
    </source>
</evidence>
<proteinExistence type="predicted"/>
<gene>
    <name evidence="1" type="ORF">METZ01_LOCUS107683</name>
</gene>
<name>A0A381WQN4_9ZZZZ</name>
<sequence>METTRIRIFKQKPFQKTPMHIDYNNTFAKENDFLLRIWTALTEDNKFIYLFKEGEALTQSICLKKGESVIFNPDKVYHGAANLSTDKIRYSLNIIGKPNKWVKEFIESEKTVIL</sequence>
<protein>
    <submittedName>
        <fullName evidence="1">Uncharacterized protein</fullName>
    </submittedName>
</protein>
<reference evidence="1" key="1">
    <citation type="submission" date="2018-05" db="EMBL/GenBank/DDBJ databases">
        <authorList>
            <person name="Lanie J.A."/>
            <person name="Ng W.-L."/>
            <person name="Kazmierczak K.M."/>
            <person name="Andrzejewski T.M."/>
            <person name="Davidsen T.M."/>
            <person name="Wayne K.J."/>
            <person name="Tettelin H."/>
            <person name="Glass J.I."/>
            <person name="Rusch D."/>
            <person name="Podicherti R."/>
            <person name="Tsui H.-C.T."/>
            <person name="Winkler M.E."/>
        </authorList>
    </citation>
    <scope>NUCLEOTIDE SEQUENCE</scope>
</reference>
<accession>A0A381WQN4</accession>
<dbReference type="SUPFAM" id="SSF51197">
    <property type="entry name" value="Clavaminate synthase-like"/>
    <property type="match status" value="1"/>
</dbReference>
<organism evidence="1">
    <name type="scientific">marine metagenome</name>
    <dbReference type="NCBI Taxonomy" id="408172"/>
    <lineage>
        <taxon>unclassified sequences</taxon>
        <taxon>metagenomes</taxon>
        <taxon>ecological metagenomes</taxon>
    </lineage>
</organism>
<dbReference type="EMBL" id="UINC01012571">
    <property type="protein sequence ID" value="SVA54829.1"/>
    <property type="molecule type" value="Genomic_DNA"/>
</dbReference>